<feature type="non-terminal residue" evidence="1">
    <location>
        <position position="151"/>
    </location>
</feature>
<organism evidence="1 2">
    <name type="scientific">Ilex paraguariensis</name>
    <name type="common">yerba mate</name>
    <dbReference type="NCBI Taxonomy" id="185542"/>
    <lineage>
        <taxon>Eukaryota</taxon>
        <taxon>Viridiplantae</taxon>
        <taxon>Streptophyta</taxon>
        <taxon>Embryophyta</taxon>
        <taxon>Tracheophyta</taxon>
        <taxon>Spermatophyta</taxon>
        <taxon>Magnoliopsida</taxon>
        <taxon>eudicotyledons</taxon>
        <taxon>Gunneridae</taxon>
        <taxon>Pentapetalae</taxon>
        <taxon>asterids</taxon>
        <taxon>campanulids</taxon>
        <taxon>Aquifoliales</taxon>
        <taxon>Aquifoliaceae</taxon>
        <taxon>Ilex</taxon>
    </lineage>
</organism>
<dbReference type="AlphaFoldDB" id="A0ABC8V5M0"/>
<sequence length="151" mass="16068">MASAVSAGEASSSTSTSKDASALDLLQRLQRAIFSGQPQTAADVASELAKMRANCSMTIRRSEIQLVDVEVSEEPIRVPVEATTTISDLEEQIYLKHKVPIRGRCVVLLETALPSQHDDDGDVVVSSGTSGDNLEMSTNAMDLTVGTAMEN</sequence>
<gene>
    <name evidence="1" type="ORF">ILEXP_LOCUS59337</name>
</gene>
<reference evidence="1 2" key="1">
    <citation type="submission" date="2024-02" db="EMBL/GenBank/DDBJ databases">
        <authorList>
            <person name="Vignale AGUSTIN F."/>
            <person name="Sosa J E."/>
            <person name="Modenutti C."/>
        </authorList>
    </citation>
    <scope>NUCLEOTIDE SEQUENCE [LARGE SCALE GENOMIC DNA]</scope>
</reference>
<evidence type="ECO:0000313" key="1">
    <source>
        <dbReference type="EMBL" id="CAK9188641.1"/>
    </source>
</evidence>
<comment type="caution">
    <text evidence="1">The sequence shown here is derived from an EMBL/GenBank/DDBJ whole genome shotgun (WGS) entry which is preliminary data.</text>
</comment>
<dbReference type="EMBL" id="CAUOFW020010564">
    <property type="protein sequence ID" value="CAK9188641.1"/>
    <property type="molecule type" value="Genomic_DNA"/>
</dbReference>
<proteinExistence type="predicted"/>
<accession>A0ABC8V5M0</accession>
<evidence type="ECO:0000313" key="2">
    <source>
        <dbReference type="Proteomes" id="UP001642360"/>
    </source>
</evidence>
<name>A0ABC8V5M0_9AQUA</name>
<protein>
    <submittedName>
        <fullName evidence="1">Uncharacterized protein</fullName>
    </submittedName>
</protein>
<keyword evidence="2" id="KW-1185">Reference proteome</keyword>
<dbReference type="Proteomes" id="UP001642360">
    <property type="component" value="Unassembled WGS sequence"/>
</dbReference>